<evidence type="ECO:0000313" key="4">
    <source>
        <dbReference type="EMBL" id="KAF0709317.1"/>
    </source>
</evidence>
<feature type="non-terminal residue" evidence="4">
    <location>
        <position position="195"/>
    </location>
</feature>
<dbReference type="Gene3D" id="3.30.379.10">
    <property type="entry name" value="Chitobiase/beta-hexosaminidase domain 2-like"/>
    <property type="match status" value="1"/>
</dbReference>
<protein>
    <submittedName>
        <fullName evidence="4">Uncharacterized protein</fullName>
    </submittedName>
</protein>
<feature type="compositionally biased region" description="Polar residues" evidence="2">
    <location>
        <begin position="1"/>
        <end position="22"/>
    </location>
</feature>
<keyword evidence="1" id="KW-0378">Hydrolase</keyword>
<name>A0A6A4ZCW7_9STRA</name>
<dbReference type="AlphaFoldDB" id="A0A6A4ZCW7"/>
<proteinExistence type="predicted"/>
<gene>
    <name evidence="4" type="ORF">As57867_005973</name>
</gene>
<feature type="transmembrane region" description="Helical" evidence="3">
    <location>
        <begin position="46"/>
        <end position="67"/>
    </location>
</feature>
<keyword evidence="3" id="KW-0812">Transmembrane</keyword>
<accession>A0A6A4ZCW7</accession>
<dbReference type="InterPro" id="IPR029018">
    <property type="entry name" value="Hex-like_dom2"/>
</dbReference>
<comment type="caution">
    <text evidence="4">The sequence shown here is derived from an EMBL/GenBank/DDBJ whole genome shotgun (WGS) entry which is preliminary data.</text>
</comment>
<feature type="region of interest" description="Disordered" evidence="2">
    <location>
        <begin position="1"/>
        <end position="25"/>
    </location>
</feature>
<evidence type="ECO:0000256" key="3">
    <source>
        <dbReference type="SAM" id="Phobius"/>
    </source>
</evidence>
<reference evidence="4" key="1">
    <citation type="submission" date="2019-06" db="EMBL/GenBank/DDBJ databases">
        <title>Genomics analysis of Aphanomyces spp. identifies a new class of oomycete effector associated with host adaptation.</title>
        <authorList>
            <person name="Gaulin E."/>
        </authorList>
    </citation>
    <scope>NUCLEOTIDE SEQUENCE</scope>
    <source>
        <strain evidence="4">CBS 578.67</strain>
    </source>
</reference>
<evidence type="ECO:0000256" key="2">
    <source>
        <dbReference type="SAM" id="MobiDB-lite"/>
    </source>
</evidence>
<keyword evidence="3" id="KW-0472">Membrane</keyword>
<organism evidence="4">
    <name type="scientific">Aphanomyces stellatus</name>
    <dbReference type="NCBI Taxonomy" id="120398"/>
    <lineage>
        <taxon>Eukaryota</taxon>
        <taxon>Sar</taxon>
        <taxon>Stramenopiles</taxon>
        <taxon>Oomycota</taxon>
        <taxon>Saprolegniomycetes</taxon>
        <taxon>Saprolegniales</taxon>
        <taxon>Verrucalvaceae</taxon>
        <taxon>Aphanomyces</taxon>
    </lineage>
</organism>
<dbReference type="GO" id="GO:0016787">
    <property type="term" value="F:hydrolase activity"/>
    <property type="evidence" value="ECO:0007669"/>
    <property type="project" value="UniProtKB-KW"/>
</dbReference>
<dbReference type="EMBL" id="VJMH01002290">
    <property type="protein sequence ID" value="KAF0709317.1"/>
    <property type="molecule type" value="Genomic_DNA"/>
</dbReference>
<sequence length="195" mass="21039">MESPHKTTASPTNGDYQESNSPRGEADEAILVSETRIARNRTRRTWVFLSIVFVIALAVAVTVILLVKNKNAITDVSLEAPQEIKKMPVYKYRCTANQCVYQNLTKAEMIAQTPTMGPGLMSLRVCEMTCGNGSMLPLPTSVSFGSADTVAVDITSFSHSVSGADGSLVKDMQAAFTELLQYKKKLAVGGIQDSG</sequence>
<evidence type="ECO:0000256" key="1">
    <source>
        <dbReference type="ARBA" id="ARBA00022801"/>
    </source>
</evidence>
<keyword evidence="3" id="KW-1133">Transmembrane helix</keyword>